<evidence type="ECO:0000313" key="3">
    <source>
        <dbReference type="EMBL" id="KYD31175.1"/>
    </source>
</evidence>
<feature type="domain" description="BIG2" evidence="2">
    <location>
        <begin position="685"/>
        <end position="765"/>
    </location>
</feature>
<feature type="domain" description="BIG2" evidence="2">
    <location>
        <begin position="508"/>
        <end position="589"/>
    </location>
</feature>
<dbReference type="Proteomes" id="UP000075324">
    <property type="component" value="Unassembled WGS sequence"/>
</dbReference>
<dbReference type="InterPro" id="IPR008969">
    <property type="entry name" value="CarboxyPept-like_regulatory"/>
</dbReference>
<organism evidence="3 4">
    <name type="scientific">Parageobacillus toebii</name>
    <dbReference type="NCBI Taxonomy" id="153151"/>
    <lineage>
        <taxon>Bacteria</taxon>
        <taxon>Bacillati</taxon>
        <taxon>Bacillota</taxon>
        <taxon>Bacilli</taxon>
        <taxon>Bacillales</taxon>
        <taxon>Anoxybacillaceae</taxon>
        <taxon>Parageobacillus</taxon>
    </lineage>
</organism>
<feature type="chain" id="PRO_5007564964" description="BIG2 domain-containing protein" evidence="1">
    <location>
        <begin position="26"/>
        <end position="1252"/>
    </location>
</feature>
<accession>A0A150N3A9</accession>
<dbReference type="SUPFAM" id="SSF49464">
    <property type="entry name" value="Carboxypeptidase regulatory domain-like"/>
    <property type="match status" value="1"/>
</dbReference>
<evidence type="ECO:0000259" key="2">
    <source>
        <dbReference type="SMART" id="SM00635"/>
    </source>
</evidence>
<dbReference type="InterPro" id="IPR003343">
    <property type="entry name" value="Big_2"/>
</dbReference>
<evidence type="ECO:0000256" key="1">
    <source>
        <dbReference type="SAM" id="SignalP"/>
    </source>
</evidence>
<dbReference type="EMBL" id="LQYW01000042">
    <property type="protein sequence ID" value="KYD31175.1"/>
    <property type="molecule type" value="Genomic_DNA"/>
</dbReference>
<dbReference type="SUPFAM" id="SSF49373">
    <property type="entry name" value="Invasin/intimin cell-adhesion fragments"/>
    <property type="match status" value="4"/>
</dbReference>
<sequence>MKRIWIGLLALGLILNTLFPSIGLAQTTTNNEVETNTTKEPAITITPGTAQIKIEKTGSNDNGSNDPNEIYIQSDRYDHYVRVGEEFSLLDHLKIVRADGTKVDPQSIINDLNIEVEDPSIIQVDRLSFTITGTQLGQSSVHISYQNTDIFLLFHVVDQLEKTYTIKYPSSDDEYSRSDIYVMGYQEENHRYFDSLYYEKDRKSGELTFSIPASELQYYQKFKAVLVTDNAMYIVDLEDDSNIDVSLDDSYSKLSFPNTSEFQMMNVSVKPNMNVFPPINIFLHDNTFYLPKGDYAISSTYKKNGKFYVYANQSFSISENQHTITFSDENLVPFTISYQNNFDYLTLDLGKDVSLLGLPASASNVEVYAPRGTYDIALNGKVDNYHIGMFKSGVSIESGTNISIDTQFQTVINLKDTYEAGQFIHFNPETLQYKNQQGFILDHIYNSENGKPVKPVLTLTNVDDPTESYTYTLDSLQYPSIKLPITSGTFNVTITMPLDSDTSGEEPTLVSLSTDPEDIHLLVNESQELKVFANYSDGSSKDVTQSATYISADPNIATVTADGTVKALAPGSTTITVSYKEKSISVPVTIDNSDDEGSLSQISVNQSEFQLDINETADLQVMAHYTNGTAIDITNEAEYESSNPDVAIVEERKIKAVSAGTAIITVKYQGRTAEIRVVVNEPPRQLEKISFNQQAYEVTHLDSTAFHLTAIYDDGESEDITSNASYTVSDESIVVIENGRLKGLKPGTATVTASYNGKSVSITVTVKPYLLKLESSKKQIEVEKDKSFQLSVNAVYSDGSKKDVTQDASYRVEDGQIATVSENALLVGKKEGTTTVTAEYGGKQYVFEVTVVSGETGFELSIKDSETKVAIGNAMVKIQKYEQSDMTTINEKQAGFYKEEVEPGLYNIFIYKKGYLPVKEQVLVKDKNIAKVEVLLQKSELIRANFTATKMNLEDLREVGIDPNDPANRWVYKFKAQLDFQGKNIDITYYGNSKGTLYGNDRWDLGGGYYLYPFLIPVGHEEDENSIPMVAYMIVPGEVSWLKEFFKAQLTIQNLAPKEFKLQNAVVKLELPDGLSLANTFEPQTLEVNIGEIPGEESFHQEWYIRGDKKGEYNLKATFTSTLYPFDEPVNAEFVTKQPIKVWGDDALKMNIKAEKTAKAGMPYAVHVEIQNVSDAPVYYLNLELKEEGKKNFFYSPNTKLSHFVEELKAGETLTLKYLLIPRISGTLDLSDSFILKTGGNANIETTISTLE</sequence>
<dbReference type="Pfam" id="PF02368">
    <property type="entry name" value="Big_2"/>
    <property type="match status" value="2"/>
</dbReference>
<dbReference type="InterPro" id="IPR024620">
    <property type="entry name" value="DUF3869"/>
</dbReference>
<reference evidence="3 4" key="1">
    <citation type="submission" date="2016-01" db="EMBL/GenBank/DDBJ databases">
        <title>Draft Genome Sequences of Seven Thermophilic Sporeformers Isolated from Foods.</title>
        <authorList>
            <person name="Berendsen E.M."/>
            <person name="Wells-Bennik M.H."/>
            <person name="Krawcyk A.O."/>
            <person name="De Jong A."/>
            <person name="Holsappel S."/>
            <person name="Eijlander R.T."/>
            <person name="Kuipers O.P."/>
        </authorList>
    </citation>
    <scope>NUCLEOTIDE SEQUENCE [LARGE SCALE GENOMIC DNA]</scope>
    <source>
        <strain evidence="3 4">B4110</strain>
    </source>
</reference>
<keyword evidence="1" id="KW-0732">Signal</keyword>
<feature type="domain" description="BIG2" evidence="2">
    <location>
        <begin position="769"/>
        <end position="850"/>
    </location>
</feature>
<feature type="domain" description="BIG2" evidence="2">
    <location>
        <begin position="598"/>
        <end position="678"/>
    </location>
</feature>
<evidence type="ECO:0000313" key="4">
    <source>
        <dbReference type="Proteomes" id="UP000075324"/>
    </source>
</evidence>
<dbReference type="Gene3D" id="2.60.40.1120">
    <property type="entry name" value="Carboxypeptidase-like, regulatory domain"/>
    <property type="match status" value="1"/>
</dbReference>
<dbReference type="AlphaFoldDB" id="A0A150N3A9"/>
<gene>
    <name evidence="3" type="ORF">B4110_3686</name>
</gene>
<protein>
    <recommendedName>
        <fullName evidence="2">BIG2 domain-containing protein</fullName>
    </recommendedName>
</protein>
<dbReference type="InterPro" id="IPR008964">
    <property type="entry name" value="Invasin/intimin_cell_adhesion"/>
</dbReference>
<dbReference type="RefSeq" id="WP_062677817.1">
    <property type="nucleotide sequence ID" value="NZ_LQYW01000042.1"/>
</dbReference>
<name>A0A150N3A9_9BACL</name>
<dbReference type="SMART" id="SM00635">
    <property type="entry name" value="BID_2"/>
    <property type="match status" value="4"/>
</dbReference>
<proteinExistence type="predicted"/>
<dbReference type="PATRIC" id="fig|153151.4.peg.2717"/>
<dbReference type="Gene3D" id="2.60.40.1080">
    <property type="match status" value="4"/>
</dbReference>
<comment type="caution">
    <text evidence="3">The sequence shown here is derived from an EMBL/GenBank/DDBJ whole genome shotgun (WGS) entry which is preliminary data.</text>
</comment>
<feature type="signal peptide" evidence="1">
    <location>
        <begin position="1"/>
        <end position="25"/>
    </location>
</feature>
<dbReference type="Pfam" id="PF12985">
    <property type="entry name" value="DUF3869"/>
    <property type="match status" value="1"/>
</dbReference>